<name>A0A6A4WSR5_AMPAM</name>
<proteinExistence type="predicted"/>
<evidence type="ECO:0000313" key="1">
    <source>
        <dbReference type="EMBL" id="KAF0309805.1"/>
    </source>
</evidence>
<sequence>MRAASLHAVGICPHSDNVSSSLDKIEQYLRLQHNVAIDREDLSPPPSIQISAANLQPMRCTGTFEVFISLQDRLIRDTVYVFTESRGMLLAWYTAKSLAILPDHYPQPGMPIASRQWRHHRLSLGWRHRTTADIVRVRYLTGAEVRLNVHTELSNLHLLGFLVASEDMSEEDHTGLEDCSYHKVLQALRLADGLWYHLMCSGQ</sequence>
<comment type="caution">
    <text evidence="1">The sequence shown here is derived from an EMBL/GenBank/DDBJ whole genome shotgun (WGS) entry which is preliminary data.</text>
</comment>
<accession>A0A6A4WSR5</accession>
<dbReference type="EMBL" id="VIIS01000373">
    <property type="protein sequence ID" value="KAF0309805.1"/>
    <property type="molecule type" value="Genomic_DNA"/>
</dbReference>
<protein>
    <submittedName>
        <fullName evidence="1">Uncharacterized protein</fullName>
    </submittedName>
</protein>
<dbReference type="AlphaFoldDB" id="A0A6A4WSR5"/>
<evidence type="ECO:0000313" key="2">
    <source>
        <dbReference type="Proteomes" id="UP000440578"/>
    </source>
</evidence>
<organism evidence="1 2">
    <name type="scientific">Amphibalanus amphitrite</name>
    <name type="common">Striped barnacle</name>
    <name type="synonym">Balanus amphitrite</name>
    <dbReference type="NCBI Taxonomy" id="1232801"/>
    <lineage>
        <taxon>Eukaryota</taxon>
        <taxon>Metazoa</taxon>
        <taxon>Ecdysozoa</taxon>
        <taxon>Arthropoda</taxon>
        <taxon>Crustacea</taxon>
        <taxon>Multicrustacea</taxon>
        <taxon>Cirripedia</taxon>
        <taxon>Thoracica</taxon>
        <taxon>Thoracicalcarea</taxon>
        <taxon>Balanomorpha</taxon>
        <taxon>Balanoidea</taxon>
        <taxon>Balanidae</taxon>
        <taxon>Amphibalaninae</taxon>
        <taxon>Amphibalanus</taxon>
    </lineage>
</organism>
<gene>
    <name evidence="1" type="ORF">FJT64_019101</name>
</gene>
<dbReference type="Proteomes" id="UP000440578">
    <property type="component" value="Unassembled WGS sequence"/>
</dbReference>
<reference evidence="1 2" key="1">
    <citation type="submission" date="2019-07" db="EMBL/GenBank/DDBJ databases">
        <title>Draft genome assembly of a fouling barnacle, Amphibalanus amphitrite (Darwin, 1854): The first reference genome for Thecostraca.</title>
        <authorList>
            <person name="Kim W."/>
        </authorList>
    </citation>
    <scope>NUCLEOTIDE SEQUENCE [LARGE SCALE GENOMIC DNA]</scope>
    <source>
        <strain evidence="1">SNU_AA5</strain>
        <tissue evidence="1">Soma without cirri and trophi</tissue>
    </source>
</reference>
<keyword evidence="2" id="KW-1185">Reference proteome</keyword>
<dbReference type="OrthoDB" id="6344155at2759"/>